<dbReference type="AlphaFoldDB" id="A0A1E7JYV8"/>
<evidence type="ECO:0000256" key="1">
    <source>
        <dbReference type="SAM" id="Phobius"/>
    </source>
</evidence>
<reference evidence="2 3" key="1">
    <citation type="journal article" date="2016" name="Front. Microbiol.">
        <title>Comparative Genomics Analysis of Streptomyces Species Reveals Their Adaptation to the Marine Environment and Their Diversity at the Genomic Level.</title>
        <authorList>
            <person name="Tian X."/>
            <person name="Zhang Z."/>
            <person name="Yang T."/>
            <person name="Chen M."/>
            <person name="Li J."/>
            <person name="Chen F."/>
            <person name="Yang J."/>
            <person name="Li W."/>
            <person name="Zhang B."/>
            <person name="Zhang Z."/>
            <person name="Wu J."/>
            <person name="Zhang C."/>
            <person name="Long L."/>
            <person name="Xiao J."/>
        </authorList>
    </citation>
    <scope>NUCLEOTIDE SEQUENCE [LARGE SCALE GENOMIC DNA]</scope>
    <source>
        <strain evidence="2 3">SCSIO 02100</strain>
    </source>
</reference>
<keyword evidence="1" id="KW-1133">Transmembrane helix</keyword>
<keyword evidence="3" id="KW-1185">Reference proteome</keyword>
<keyword evidence="1" id="KW-0472">Membrane</keyword>
<name>A0A1E7JYV8_9ACTN</name>
<feature type="transmembrane region" description="Helical" evidence="1">
    <location>
        <begin position="23"/>
        <end position="43"/>
    </location>
</feature>
<dbReference type="Proteomes" id="UP000176101">
    <property type="component" value="Unassembled WGS sequence"/>
</dbReference>
<dbReference type="RefSeq" id="WP_070197686.1">
    <property type="nucleotide sequence ID" value="NZ_LJGU01000133.1"/>
</dbReference>
<accession>A0A1E7JYV8</accession>
<gene>
    <name evidence="2" type="ORF">AN216_17875</name>
</gene>
<proteinExistence type="predicted"/>
<organism evidence="2 3">
    <name type="scientific">Streptomyces oceani</name>
    <dbReference type="NCBI Taxonomy" id="1075402"/>
    <lineage>
        <taxon>Bacteria</taxon>
        <taxon>Bacillati</taxon>
        <taxon>Actinomycetota</taxon>
        <taxon>Actinomycetes</taxon>
        <taxon>Kitasatosporales</taxon>
        <taxon>Streptomycetaceae</taxon>
        <taxon>Streptomyces</taxon>
    </lineage>
</organism>
<protein>
    <submittedName>
        <fullName evidence="2">Uncharacterized protein</fullName>
    </submittedName>
</protein>
<keyword evidence="1" id="KW-0812">Transmembrane</keyword>
<dbReference type="EMBL" id="LJGU01000133">
    <property type="protein sequence ID" value="OEU96839.1"/>
    <property type="molecule type" value="Genomic_DNA"/>
</dbReference>
<sequence length="77" mass="7920">MPAVVQTTPPPSRPGYHGANAHLPWWAVVLPVVAFLALLLLLVGSGQAEATGGGEASAGDDRAVTRVLQHFAQILPG</sequence>
<comment type="caution">
    <text evidence="2">The sequence shown here is derived from an EMBL/GenBank/DDBJ whole genome shotgun (WGS) entry which is preliminary data.</text>
</comment>
<evidence type="ECO:0000313" key="2">
    <source>
        <dbReference type="EMBL" id="OEU96839.1"/>
    </source>
</evidence>
<evidence type="ECO:0000313" key="3">
    <source>
        <dbReference type="Proteomes" id="UP000176101"/>
    </source>
</evidence>